<keyword evidence="2" id="KW-0963">Cytoplasm</keyword>
<dbReference type="Pfam" id="PF10495">
    <property type="entry name" value="PACT_coil_coil"/>
    <property type="match status" value="1"/>
</dbReference>
<dbReference type="EMBL" id="PDNA01000056">
    <property type="protein sequence ID" value="PGH18667.1"/>
    <property type="molecule type" value="Genomic_DNA"/>
</dbReference>
<dbReference type="PANTHER" id="PTHR43941:SF1">
    <property type="entry name" value="STRUCTURAL MAINTENANCE OF CHROMOSOMES PROTEIN 2"/>
    <property type="match status" value="1"/>
</dbReference>
<feature type="coiled-coil region" evidence="6">
    <location>
        <begin position="1065"/>
        <end position="1148"/>
    </location>
</feature>
<evidence type="ECO:0000259" key="8">
    <source>
        <dbReference type="Pfam" id="PF07989"/>
    </source>
</evidence>
<feature type="region of interest" description="Disordered" evidence="7">
    <location>
        <begin position="351"/>
        <end position="403"/>
    </location>
</feature>
<dbReference type="GO" id="GO:0000785">
    <property type="term" value="C:chromatin"/>
    <property type="evidence" value="ECO:0007669"/>
    <property type="project" value="TreeGrafter"/>
</dbReference>
<comment type="subcellular location">
    <subcellularLocation>
        <location evidence="1">Cytoplasm</location>
        <location evidence="1">Cytoskeleton</location>
        <location evidence="1">Microtubule organizing center</location>
    </subcellularLocation>
</comment>
<keyword evidence="11" id="KW-1185">Reference proteome</keyword>
<dbReference type="Pfam" id="PF07989">
    <property type="entry name" value="Cnn_1N"/>
    <property type="match status" value="1"/>
</dbReference>
<dbReference type="STRING" id="1447883.A0A2B7YDI6"/>
<keyword evidence="3" id="KW-0597">Phosphoprotein</keyword>
<feature type="region of interest" description="Disordered" evidence="7">
    <location>
        <begin position="56"/>
        <end position="104"/>
    </location>
</feature>
<proteinExistence type="predicted"/>
<evidence type="ECO:0000256" key="1">
    <source>
        <dbReference type="ARBA" id="ARBA00004267"/>
    </source>
</evidence>
<reference evidence="10 11" key="1">
    <citation type="submission" date="2017-10" db="EMBL/GenBank/DDBJ databases">
        <title>Comparative genomics in systemic dimorphic fungi from Ajellomycetaceae.</title>
        <authorList>
            <person name="Munoz J.F."/>
            <person name="Mcewen J.G."/>
            <person name="Clay O.K."/>
            <person name="Cuomo C.A."/>
        </authorList>
    </citation>
    <scope>NUCLEOTIDE SEQUENCE [LARGE SCALE GENOMIC DNA]</scope>
    <source>
        <strain evidence="10 11">UAMH7299</strain>
    </source>
</reference>
<evidence type="ECO:0000256" key="2">
    <source>
        <dbReference type="ARBA" id="ARBA00022490"/>
    </source>
</evidence>
<feature type="domain" description="Centrosomin N-terminal motif 1" evidence="8">
    <location>
        <begin position="190"/>
        <end position="262"/>
    </location>
</feature>
<name>A0A2B7YDI6_POLH7</name>
<evidence type="ECO:0000313" key="11">
    <source>
        <dbReference type="Proteomes" id="UP000224634"/>
    </source>
</evidence>
<protein>
    <submittedName>
        <fullName evidence="10">Uncharacterized protein</fullName>
    </submittedName>
</protein>
<feature type="compositionally biased region" description="Polar residues" evidence="7">
    <location>
        <begin position="359"/>
        <end position="371"/>
    </location>
</feature>
<evidence type="ECO:0000256" key="7">
    <source>
        <dbReference type="SAM" id="MobiDB-lite"/>
    </source>
</evidence>
<dbReference type="InterPro" id="IPR019528">
    <property type="entry name" value="PACT_domain"/>
</dbReference>
<feature type="compositionally biased region" description="Basic and acidic residues" evidence="7">
    <location>
        <begin position="633"/>
        <end position="666"/>
    </location>
</feature>
<dbReference type="GO" id="GO:0007076">
    <property type="term" value="P:mitotic chromosome condensation"/>
    <property type="evidence" value="ECO:0007669"/>
    <property type="project" value="TreeGrafter"/>
</dbReference>
<evidence type="ECO:0000259" key="9">
    <source>
        <dbReference type="Pfam" id="PF10495"/>
    </source>
</evidence>
<feature type="compositionally biased region" description="Basic and acidic residues" evidence="7">
    <location>
        <begin position="372"/>
        <end position="403"/>
    </location>
</feature>
<evidence type="ECO:0000256" key="6">
    <source>
        <dbReference type="SAM" id="Coils"/>
    </source>
</evidence>
<organism evidence="10 11">
    <name type="scientific">Polytolypa hystricis (strain UAMH7299)</name>
    <dbReference type="NCBI Taxonomy" id="1447883"/>
    <lineage>
        <taxon>Eukaryota</taxon>
        <taxon>Fungi</taxon>
        <taxon>Dikarya</taxon>
        <taxon>Ascomycota</taxon>
        <taxon>Pezizomycotina</taxon>
        <taxon>Eurotiomycetes</taxon>
        <taxon>Eurotiomycetidae</taxon>
        <taxon>Onygenales</taxon>
        <taxon>Onygenales incertae sedis</taxon>
        <taxon>Polytolypa</taxon>
    </lineage>
</organism>
<keyword evidence="4 6" id="KW-0175">Coiled coil</keyword>
<feature type="region of interest" description="Disordered" evidence="7">
    <location>
        <begin position="614"/>
        <end position="668"/>
    </location>
</feature>
<dbReference type="GO" id="GO:0005815">
    <property type="term" value="C:microtubule organizing center"/>
    <property type="evidence" value="ECO:0007669"/>
    <property type="project" value="UniProtKB-SubCell"/>
</dbReference>
<accession>A0A2B7YDI6</accession>
<gene>
    <name evidence="10" type="ORF">AJ80_04415</name>
</gene>
<evidence type="ECO:0000256" key="4">
    <source>
        <dbReference type="ARBA" id="ARBA00023054"/>
    </source>
</evidence>
<feature type="compositionally biased region" description="Basic and acidic residues" evidence="7">
    <location>
        <begin position="614"/>
        <end position="626"/>
    </location>
</feature>
<feature type="domain" description="Pericentrin/AKAP-450 centrosomal targeting" evidence="9">
    <location>
        <begin position="1177"/>
        <end position="1253"/>
    </location>
</feature>
<evidence type="ECO:0000256" key="3">
    <source>
        <dbReference type="ARBA" id="ARBA00022553"/>
    </source>
</evidence>
<dbReference type="PANTHER" id="PTHR43941">
    <property type="entry name" value="STRUCTURAL MAINTENANCE OF CHROMOSOMES PROTEIN 2"/>
    <property type="match status" value="1"/>
</dbReference>
<dbReference type="GO" id="GO:0003682">
    <property type="term" value="F:chromatin binding"/>
    <property type="evidence" value="ECO:0007669"/>
    <property type="project" value="TreeGrafter"/>
</dbReference>
<dbReference type="Proteomes" id="UP000224634">
    <property type="component" value="Unassembled WGS sequence"/>
</dbReference>
<dbReference type="GO" id="GO:0000793">
    <property type="term" value="C:condensed chromosome"/>
    <property type="evidence" value="ECO:0007669"/>
    <property type="project" value="TreeGrafter"/>
</dbReference>
<comment type="caution">
    <text evidence="10">The sequence shown here is derived from an EMBL/GenBank/DDBJ whole genome shotgun (WGS) entry which is preliminary data.</text>
</comment>
<dbReference type="InterPro" id="IPR012943">
    <property type="entry name" value="Cnn_1N"/>
</dbReference>
<evidence type="ECO:0000313" key="10">
    <source>
        <dbReference type="EMBL" id="PGH18667.1"/>
    </source>
</evidence>
<dbReference type="GO" id="GO:0005737">
    <property type="term" value="C:cytoplasm"/>
    <property type="evidence" value="ECO:0007669"/>
    <property type="project" value="UniProtKB-ARBA"/>
</dbReference>
<feature type="coiled-coil region" evidence="6">
    <location>
        <begin position="752"/>
        <end position="845"/>
    </location>
</feature>
<dbReference type="GO" id="GO:0000796">
    <property type="term" value="C:condensin complex"/>
    <property type="evidence" value="ECO:0007669"/>
    <property type="project" value="TreeGrafter"/>
</dbReference>
<evidence type="ECO:0000256" key="5">
    <source>
        <dbReference type="ARBA" id="ARBA00023212"/>
    </source>
</evidence>
<feature type="coiled-coil region" evidence="6">
    <location>
        <begin position="882"/>
        <end position="1023"/>
    </location>
</feature>
<dbReference type="OrthoDB" id="10255000at2759"/>
<keyword evidence="5" id="KW-0206">Cytoskeleton</keyword>
<sequence length="1287" mass="147964">MAIPYIDTPRTEIDGNATYLTNGFRSAARHNLSALDSVENSFISPSKDGDILKGLGGTARSRRHGDLNLKTPRAGGGAGTRAGRNTLFDRRNLPNKPPAKGEFTPLLNSVAKNNFLRNRNGGQGHTGMQAPGLPTIDVTESYEDESTSLDHDATPVPQIVSSSVHSTPLPGLSGQGGNAGVVGDGNNMMTLREQEQAINKLDKENFGLKLKIHFLDDMLRKAGPEMNKTALKENAELKVAKITLQKDLARCKKSLRQAEYDVEAFQQQLQELRDKGRLTAADKGLQTELEALREELEDRELKLRELQQRVDSFKEKESDEIQQLRDDINDLQYDLRQKELLLDEKDEELERLKEKAGDESSSVEELQTQLEDAQRKMEDLQESLDRVKTEAQEAKSAEEDAVAEKEQAVEDLQELQDEMADKSFHTKGLSRQLEERAEKVEEEYNALRKEHATLREHFADKSHENQRLQAQLQELKGDLSSKEARLHEDLESTRHEQRIAIRQRDEALAQLRDAEDEFQANEDQKDILQNRHDALTNESASLSRDLEKAKALITQLEDQAEDERNHSLSTIHSLQARHKDEIDRLTDEIESLRHEIEDKDGHYATDQDKWESMRRSLELQREKAEQEAAGYKRTIDKHRDSEQSLSSRESRLRDANESERQRHLQEEQLLNRQIQELNDDIATRRQGTEAQRQELLSLKEELRVSKREENSLKEKIQLLEDEVVVLQAGLEDEQQYAKDQRKIGSSDLDKQLQTVIRERQAARDQLADANTELHNLRTLSAEIEAERDELHSQLNRIQNQVDDTHRLDQDKVDLRKAKLRLEGAVTRLKEEKKALLESRDALQTDLDNEVQRSAQEESHLSAEISQLQDKLYMLSEKRDRELVSAKNKAERLHLRAQELEALMENRTSMDPEASPSQPEISILRRNLDDAREKQKTALQREAKLKTSVRELKAQIIDLERENFELKTKELTTEIPDTSPPSSSRFQEEIRSLRALLLDANRIMKELKAQIADMKRAGVREEERRDLHELLKSSTLEAEALAVKLSERDTRMNELRNHLRRIRGERASSTKKVDSLSRELDSVQQRYEALANERSSSTDKEAALSQELESLQERYEAVVSERSSSAKKTESLRRELESLQQQYEAVINRPAPQQSETKDKYAKELNGLGKEITWLKARLVREEQFRDDLVRIKKLLELGEQIRVAHNQKNLEMLADMGFAAPPRDDRINPRRKLKAAVYMCIFISRAQRVSAEWRESKRLGEKLLAAKLDLINKRKEKKERSGGRRRA</sequence>